<feature type="transmembrane region" description="Helical" evidence="2">
    <location>
        <begin position="291"/>
        <end position="314"/>
    </location>
</feature>
<proteinExistence type="predicted"/>
<accession>A0A9Q0RQY6</accession>
<dbReference type="Proteomes" id="UP001142055">
    <property type="component" value="Chromosome 1"/>
</dbReference>
<feature type="compositionally biased region" description="Low complexity" evidence="1">
    <location>
        <begin position="392"/>
        <end position="406"/>
    </location>
</feature>
<keyword evidence="2" id="KW-0812">Transmembrane</keyword>
<dbReference type="EMBL" id="JAPWDV010000001">
    <property type="protein sequence ID" value="KAJ6224978.1"/>
    <property type="molecule type" value="Genomic_DNA"/>
</dbReference>
<keyword evidence="4" id="KW-1185">Reference proteome</keyword>
<gene>
    <name evidence="3" type="ORF">RDWZM_003523</name>
</gene>
<sequence length="422" mass="48577">MANKQNVKVKNTTSKIRMESLDSWSDIQLKQAAPKVCRDMQTGLKGILTVGLTLKWFYIITTDMFVYELSQKQLNPNFHPPYKIIVDKDPKHFRHRWPKSYPKIRSLVKSFQYSFIFSMIDSEYDYLIFIYKRENNFCALVMDMNQDSIEDEALCDPPFPEFRIITTLPSNFYMGSIIKNKEQKTCFDIMVFAELSSISVEMTKKYRLKDANVAIIASEYMMDVERCHRISAPIINGFAYAPSVTYVIDSNNMVSRLDEIYFPSESSRQSIKDFIGCYEVPIYRFNFNMVYTLKVIFVIIMIQLIMCMLVYIYISQALKAKPRLIRRQSPLSTKSHSKLESTSRKSSSTLGRSSQGSKISKSTIGLSRKSQNSKLSLRRRSSGKVSVKDCNSAVSKMSSSHHSIAAPQTITMTETKQESTKN</sequence>
<protein>
    <submittedName>
        <fullName evidence="3">Uncharacterized protein</fullName>
    </submittedName>
</protein>
<reference evidence="3" key="1">
    <citation type="submission" date="2022-12" db="EMBL/GenBank/DDBJ databases">
        <title>Genome assemblies of Blomia tropicalis.</title>
        <authorList>
            <person name="Cui Y."/>
        </authorList>
    </citation>
    <scope>NUCLEOTIDE SEQUENCE</scope>
    <source>
        <tissue evidence="3">Adult mites</tissue>
    </source>
</reference>
<keyword evidence="2" id="KW-0472">Membrane</keyword>
<evidence type="ECO:0000313" key="4">
    <source>
        <dbReference type="Proteomes" id="UP001142055"/>
    </source>
</evidence>
<evidence type="ECO:0000313" key="3">
    <source>
        <dbReference type="EMBL" id="KAJ6224978.1"/>
    </source>
</evidence>
<comment type="caution">
    <text evidence="3">The sequence shown here is derived from an EMBL/GenBank/DDBJ whole genome shotgun (WGS) entry which is preliminary data.</text>
</comment>
<feature type="compositionally biased region" description="Low complexity" evidence="1">
    <location>
        <begin position="366"/>
        <end position="375"/>
    </location>
</feature>
<evidence type="ECO:0000256" key="1">
    <source>
        <dbReference type="SAM" id="MobiDB-lite"/>
    </source>
</evidence>
<feature type="compositionally biased region" description="Low complexity" evidence="1">
    <location>
        <begin position="344"/>
        <end position="357"/>
    </location>
</feature>
<dbReference type="AlphaFoldDB" id="A0A9Q0RQY6"/>
<keyword evidence="2" id="KW-1133">Transmembrane helix</keyword>
<organism evidence="3 4">
    <name type="scientific">Blomia tropicalis</name>
    <name type="common">Mite</name>
    <dbReference type="NCBI Taxonomy" id="40697"/>
    <lineage>
        <taxon>Eukaryota</taxon>
        <taxon>Metazoa</taxon>
        <taxon>Ecdysozoa</taxon>
        <taxon>Arthropoda</taxon>
        <taxon>Chelicerata</taxon>
        <taxon>Arachnida</taxon>
        <taxon>Acari</taxon>
        <taxon>Acariformes</taxon>
        <taxon>Sarcoptiformes</taxon>
        <taxon>Astigmata</taxon>
        <taxon>Glycyphagoidea</taxon>
        <taxon>Echimyopodidae</taxon>
        <taxon>Blomia</taxon>
    </lineage>
</organism>
<feature type="region of interest" description="Disordered" evidence="1">
    <location>
        <begin position="329"/>
        <end position="422"/>
    </location>
</feature>
<name>A0A9Q0RQY6_BLOTA</name>
<evidence type="ECO:0000256" key="2">
    <source>
        <dbReference type="SAM" id="Phobius"/>
    </source>
</evidence>